<reference evidence="3" key="1">
    <citation type="journal article" date="2014" name="Genome Announc.">
        <title>Draft genome sequence of Colletotrichum sublineola, a destructive pathogen of cultivated sorghum.</title>
        <authorList>
            <person name="Baroncelli R."/>
            <person name="Sanz-Martin J.M."/>
            <person name="Rech G.E."/>
            <person name="Sukno S.A."/>
            <person name="Thon M.R."/>
        </authorList>
    </citation>
    <scope>NUCLEOTIDE SEQUENCE [LARGE SCALE GENOMIC DNA]</scope>
    <source>
        <strain evidence="3">TX430BB</strain>
    </source>
</reference>
<dbReference type="AlphaFoldDB" id="A0A066XWZ9"/>
<accession>A0A066XWZ9</accession>
<dbReference type="Proteomes" id="UP000027238">
    <property type="component" value="Unassembled WGS sequence"/>
</dbReference>
<protein>
    <submittedName>
        <fullName evidence="2">Uncharacterized protein</fullName>
    </submittedName>
</protein>
<dbReference type="HOGENOM" id="CLU_1204694_0_0_1"/>
<feature type="region of interest" description="Disordered" evidence="1">
    <location>
        <begin position="59"/>
        <end position="80"/>
    </location>
</feature>
<keyword evidence="3" id="KW-1185">Reference proteome</keyword>
<gene>
    <name evidence="2" type="ORF">CSUB01_07945</name>
</gene>
<evidence type="ECO:0000313" key="2">
    <source>
        <dbReference type="EMBL" id="KDN70500.1"/>
    </source>
</evidence>
<evidence type="ECO:0000256" key="1">
    <source>
        <dbReference type="SAM" id="MobiDB-lite"/>
    </source>
</evidence>
<organism evidence="2 3">
    <name type="scientific">Colletotrichum sublineola</name>
    <name type="common">Sorghum anthracnose fungus</name>
    <dbReference type="NCBI Taxonomy" id="1173701"/>
    <lineage>
        <taxon>Eukaryota</taxon>
        <taxon>Fungi</taxon>
        <taxon>Dikarya</taxon>
        <taxon>Ascomycota</taxon>
        <taxon>Pezizomycotina</taxon>
        <taxon>Sordariomycetes</taxon>
        <taxon>Hypocreomycetidae</taxon>
        <taxon>Glomerellales</taxon>
        <taxon>Glomerellaceae</taxon>
        <taxon>Colletotrichum</taxon>
        <taxon>Colletotrichum graminicola species complex</taxon>
    </lineage>
</organism>
<dbReference type="OrthoDB" id="5242867at2759"/>
<sequence length="230" mass="26005">MAQSSSSKWSSSSGHTAHLREKRHEFVTNLQGAVSTLLSWYFSVWSGFTQKLKQKSIEEKRGSEVDTHNQPNGISLSEAPLRKVHIMDKPLPVSPLSATQESVPQAPPPLVQRRYLRDRSAPFGSTQRPISWSENQILALEDENRDLRHQIISQKRIDDDKDHIIAMLRQHNCQVNLELSRQTEALTKLASMAMANQSSGHLPINRASSHRSESLDHSAVDEVIQIYSRL</sequence>
<proteinExistence type="predicted"/>
<comment type="caution">
    <text evidence="2">The sequence shown here is derived from an EMBL/GenBank/DDBJ whole genome shotgun (WGS) entry which is preliminary data.</text>
</comment>
<dbReference type="EMBL" id="JMSE01000338">
    <property type="protein sequence ID" value="KDN70500.1"/>
    <property type="molecule type" value="Genomic_DNA"/>
</dbReference>
<name>A0A066XWZ9_COLSU</name>
<evidence type="ECO:0000313" key="3">
    <source>
        <dbReference type="Proteomes" id="UP000027238"/>
    </source>
</evidence>